<dbReference type="EMBL" id="LGRN01000738">
    <property type="protein sequence ID" value="OJD10626.1"/>
    <property type="molecule type" value="Genomic_DNA"/>
</dbReference>
<name>A0A1J9P434_9EURO</name>
<proteinExistence type="predicted"/>
<sequence length="165" mass="17877">MFLHDAVWFEARVRRVCSLERCELTNLVSELNAPWLTRLRARACKAAAAEVAKRRVTAAVAAGVVEGMEKMVEVVVPSVGGGVVESFSEKKEEKWSAGSEGVEMGSAESVELRVECAAGAGEEEECALSMREEGDVESEGGSVKWGAGEDFWAVCKRLHQEEDLA</sequence>
<dbReference type="AlphaFoldDB" id="A0A1J9P434"/>
<accession>A0A1J9P434</accession>
<evidence type="ECO:0000313" key="2">
    <source>
        <dbReference type="Proteomes" id="UP000182235"/>
    </source>
</evidence>
<keyword evidence="2" id="KW-1185">Reference proteome</keyword>
<gene>
    <name evidence="1" type="ORF">AJ78_08416</name>
</gene>
<comment type="caution">
    <text evidence="1">The sequence shown here is derived from an EMBL/GenBank/DDBJ whole genome shotgun (WGS) entry which is preliminary data.</text>
</comment>
<evidence type="ECO:0000313" key="1">
    <source>
        <dbReference type="EMBL" id="OJD10626.1"/>
    </source>
</evidence>
<organism evidence="1 2">
    <name type="scientific">Emergomyces pasteurianus Ep9510</name>
    <dbReference type="NCBI Taxonomy" id="1447872"/>
    <lineage>
        <taxon>Eukaryota</taxon>
        <taxon>Fungi</taxon>
        <taxon>Dikarya</taxon>
        <taxon>Ascomycota</taxon>
        <taxon>Pezizomycotina</taxon>
        <taxon>Eurotiomycetes</taxon>
        <taxon>Eurotiomycetidae</taxon>
        <taxon>Onygenales</taxon>
        <taxon>Ajellomycetaceae</taxon>
        <taxon>Emergomyces</taxon>
    </lineage>
</organism>
<protein>
    <submittedName>
        <fullName evidence="1">Uncharacterized protein</fullName>
    </submittedName>
</protein>
<reference evidence="1 2" key="1">
    <citation type="submission" date="2015-07" db="EMBL/GenBank/DDBJ databases">
        <title>Emmonsia species relationships and genome sequence.</title>
        <authorList>
            <consortium name="The Broad Institute Genomics Platform"/>
            <person name="Cuomo C.A."/>
            <person name="Munoz J.F."/>
            <person name="Imamovic A."/>
            <person name="Priest M.E."/>
            <person name="Young S."/>
            <person name="Clay O.K."/>
            <person name="McEwen J.G."/>
        </authorList>
    </citation>
    <scope>NUCLEOTIDE SEQUENCE [LARGE SCALE GENOMIC DNA]</scope>
    <source>
        <strain evidence="1 2">UAMH 9510</strain>
    </source>
</reference>
<dbReference type="Proteomes" id="UP000182235">
    <property type="component" value="Unassembled WGS sequence"/>
</dbReference>
<dbReference type="VEuPathDB" id="FungiDB:AJ78_08416"/>